<evidence type="ECO:0000259" key="7">
    <source>
        <dbReference type="Pfam" id="PF20684"/>
    </source>
</evidence>
<feature type="domain" description="Rhodopsin" evidence="7">
    <location>
        <begin position="40"/>
        <end position="272"/>
    </location>
</feature>
<feature type="transmembrane region" description="Helical" evidence="6">
    <location>
        <begin position="20"/>
        <end position="44"/>
    </location>
</feature>
<evidence type="ECO:0000256" key="4">
    <source>
        <dbReference type="ARBA" id="ARBA00023136"/>
    </source>
</evidence>
<feature type="transmembrane region" description="Helical" evidence="6">
    <location>
        <begin position="206"/>
        <end position="226"/>
    </location>
</feature>
<evidence type="ECO:0000256" key="6">
    <source>
        <dbReference type="SAM" id="Phobius"/>
    </source>
</evidence>
<sequence length="354" mass="40329">MASPGMEFPPPIDRDNPGRGPMVVGVTWVFTAMAIIVVGLRFMIRKQRRVPWSWDDWIMLAATVIQTGTQIHTSITLRYGMGKHDYSLYPDEMLNILRHNWAGVPGGTLVSMLARVSITILLIRLFQYVYCVLGIVFIPVPYVQVRPVEALWDFTILDAERWDPRIWLYMAYTFQSLSTFSDLTYALFPTIFIWRLNMPLRQRISLIFVMALSLLTMTFSILKTIWMSSIADATVGEPDVQYSASIQLIWGLLEQSFVIIMGCIPVIRSVLKLDLSSFNLYKLYKSSRQQTSKRYNDASGYENIHADSIKLGPTPIYRDVEELMVGNNGNKMEIRGVQHTRLTIMGGGTQGSHP</sequence>
<evidence type="ECO:0000256" key="2">
    <source>
        <dbReference type="ARBA" id="ARBA00022692"/>
    </source>
</evidence>
<keyword evidence="3 6" id="KW-1133">Transmembrane helix</keyword>
<dbReference type="PANTHER" id="PTHR33048:SF47">
    <property type="entry name" value="INTEGRAL MEMBRANE PROTEIN-RELATED"/>
    <property type="match status" value="1"/>
</dbReference>
<dbReference type="OrthoDB" id="5429740at2759"/>
<protein>
    <recommendedName>
        <fullName evidence="7">Rhodopsin domain-containing protein</fullName>
    </recommendedName>
</protein>
<reference evidence="8" key="1">
    <citation type="journal article" date="2021" name="Nat. Commun.">
        <title>Genetic determinants of endophytism in the Arabidopsis root mycobiome.</title>
        <authorList>
            <person name="Mesny F."/>
            <person name="Miyauchi S."/>
            <person name="Thiergart T."/>
            <person name="Pickel B."/>
            <person name="Atanasova L."/>
            <person name="Karlsson M."/>
            <person name="Huettel B."/>
            <person name="Barry K.W."/>
            <person name="Haridas S."/>
            <person name="Chen C."/>
            <person name="Bauer D."/>
            <person name="Andreopoulos W."/>
            <person name="Pangilinan J."/>
            <person name="LaButti K."/>
            <person name="Riley R."/>
            <person name="Lipzen A."/>
            <person name="Clum A."/>
            <person name="Drula E."/>
            <person name="Henrissat B."/>
            <person name="Kohler A."/>
            <person name="Grigoriev I.V."/>
            <person name="Martin F.M."/>
            <person name="Hacquard S."/>
        </authorList>
    </citation>
    <scope>NUCLEOTIDE SEQUENCE</scope>
    <source>
        <strain evidence="8">MPI-CAGE-CH-0235</strain>
    </source>
</reference>
<gene>
    <name evidence="8" type="ORF">B0I35DRAFT_468130</name>
</gene>
<organism evidence="8 9">
    <name type="scientific">Stachybotrys elegans</name>
    <dbReference type="NCBI Taxonomy" id="80388"/>
    <lineage>
        <taxon>Eukaryota</taxon>
        <taxon>Fungi</taxon>
        <taxon>Dikarya</taxon>
        <taxon>Ascomycota</taxon>
        <taxon>Pezizomycotina</taxon>
        <taxon>Sordariomycetes</taxon>
        <taxon>Hypocreomycetidae</taxon>
        <taxon>Hypocreales</taxon>
        <taxon>Stachybotryaceae</taxon>
        <taxon>Stachybotrys</taxon>
    </lineage>
</organism>
<comment type="subcellular location">
    <subcellularLocation>
        <location evidence="1">Membrane</location>
        <topology evidence="1">Multi-pass membrane protein</topology>
    </subcellularLocation>
</comment>
<comment type="caution">
    <text evidence="8">The sequence shown here is derived from an EMBL/GenBank/DDBJ whole genome shotgun (WGS) entry which is preliminary data.</text>
</comment>
<feature type="transmembrane region" description="Helical" evidence="6">
    <location>
        <begin position="166"/>
        <end position="194"/>
    </location>
</feature>
<evidence type="ECO:0000256" key="3">
    <source>
        <dbReference type="ARBA" id="ARBA00022989"/>
    </source>
</evidence>
<dbReference type="AlphaFoldDB" id="A0A8K0SRB3"/>
<evidence type="ECO:0000313" key="9">
    <source>
        <dbReference type="Proteomes" id="UP000813444"/>
    </source>
</evidence>
<dbReference type="Proteomes" id="UP000813444">
    <property type="component" value="Unassembled WGS sequence"/>
</dbReference>
<dbReference type="Pfam" id="PF20684">
    <property type="entry name" value="Fung_rhodopsin"/>
    <property type="match status" value="1"/>
</dbReference>
<proteinExistence type="inferred from homology"/>
<dbReference type="PANTHER" id="PTHR33048">
    <property type="entry name" value="PTH11-LIKE INTEGRAL MEMBRANE PROTEIN (AFU_ORTHOLOGUE AFUA_5G11245)"/>
    <property type="match status" value="1"/>
</dbReference>
<dbReference type="EMBL" id="JAGPNK010000005">
    <property type="protein sequence ID" value="KAH7320606.1"/>
    <property type="molecule type" value="Genomic_DNA"/>
</dbReference>
<accession>A0A8K0SRB3</accession>
<keyword evidence="2 6" id="KW-0812">Transmembrane</keyword>
<feature type="transmembrane region" description="Helical" evidence="6">
    <location>
        <begin position="246"/>
        <end position="267"/>
    </location>
</feature>
<evidence type="ECO:0000256" key="1">
    <source>
        <dbReference type="ARBA" id="ARBA00004141"/>
    </source>
</evidence>
<dbReference type="InterPro" id="IPR052337">
    <property type="entry name" value="SAT4-like"/>
</dbReference>
<dbReference type="GO" id="GO:0016020">
    <property type="term" value="C:membrane"/>
    <property type="evidence" value="ECO:0007669"/>
    <property type="project" value="UniProtKB-SubCell"/>
</dbReference>
<comment type="similarity">
    <text evidence="5">Belongs to the SAT4 family.</text>
</comment>
<evidence type="ECO:0000256" key="5">
    <source>
        <dbReference type="ARBA" id="ARBA00038359"/>
    </source>
</evidence>
<evidence type="ECO:0000313" key="8">
    <source>
        <dbReference type="EMBL" id="KAH7320606.1"/>
    </source>
</evidence>
<feature type="transmembrane region" description="Helical" evidence="6">
    <location>
        <begin position="121"/>
        <end position="142"/>
    </location>
</feature>
<keyword evidence="9" id="KW-1185">Reference proteome</keyword>
<keyword evidence="4 6" id="KW-0472">Membrane</keyword>
<name>A0A8K0SRB3_9HYPO</name>
<dbReference type="InterPro" id="IPR049326">
    <property type="entry name" value="Rhodopsin_dom_fungi"/>
</dbReference>